<accession>A0ACD1A6Z9</accession>
<organism evidence="1 2">
    <name type="scientific">Anoxybacterium hadale</name>
    <dbReference type="NCBI Taxonomy" id="3408580"/>
    <lineage>
        <taxon>Bacteria</taxon>
        <taxon>Bacillati</taxon>
        <taxon>Bacillota</taxon>
        <taxon>Clostridia</taxon>
        <taxon>Peptostreptococcales</taxon>
        <taxon>Anaerovoracaceae</taxon>
        <taxon>Anoxybacterium</taxon>
    </lineage>
</organism>
<reference evidence="1" key="1">
    <citation type="submission" date="2019-08" db="EMBL/GenBank/DDBJ databases">
        <title>Genome sequence of Clostridiales bacterium MT110.</title>
        <authorList>
            <person name="Cao J."/>
        </authorList>
    </citation>
    <scope>NUCLEOTIDE SEQUENCE</scope>
    <source>
        <strain evidence="1">MT110</strain>
    </source>
</reference>
<evidence type="ECO:0000313" key="1">
    <source>
        <dbReference type="EMBL" id="QOX62124.1"/>
    </source>
</evidence>
<evidence type="ECO:0000313" key="2">
    <source>
        <dbReference type="Proteomes" id="UP000594014"/>
    </source>
</evidence>
<protein>
    <submittedName>
        <fullName evidence="1">Uncharacterized protein</fullName>
    </submittedName>
</protein>
<sequence>MKNELMILIILCFLALAGGAAILRQLLQGFRKTNLNDHYVWGIYVQGCFYLSSLAAGILMILSAAILLGVNGAERLAETGSISAFSLLLGSQILLGVDLGKPSRALLMIKSKNFHSPLTWDFYTLGLATVLSLVFFLGILPEARGITLVWALLCLITANLCLAVHTMFFLSRTKGGYQTNAFSGLETLISSLLGGTAFLILTTSASGIQASAGGIQTNAGGIQTFLPAPGIQAFLPELLLILAVLLIGASASHKIALLKQNHQDSKEVIILNLLIILLLLAKQLTENFLSSSYVLSLLAAVLSLVLVFIEKFNAVILPQQQSMIPEPYSQFQDKYRYRPSPKEIQVLIGCFAICGFVGYGMLYLKAGF</sequence>
<dbReference type="Proteomes" id="UP000594014">
    <property type="component" value="Chromosome"/>
</dbReference>
<gene>
    <name evidence="1" type="ORF">FRZ06_01540</name>
</gene>
<proteinExistence type="predicted"/>
<keyword evidence="2" id="KW-1185">Reference proteome</keyword>
<dbReference type="EMBL" id="CP042469">
    <property type="protein sequence ID" value="QOX62124.1"/>
    <property type="molecule type" value="Genomic_DNA"/>
</dbReference>
<name>A0ACD1A6Z9_9FIRM</name>